<evidence type="ECO:0000313" key="2">
    <source>
        <dbReference type="EMBL" id="NEV63726.1"/>
    </source>
</evidence>
<reference evidence="2 3" key="1">
    <citation type="submission" date="2020-02" db="EMBL/GenBank/DDBJ databases">
        <title>Genome sequences of Thiorhodococcus mannitoliphagus and Thiorhodococcus minor, purple sulfur photosynthetic bacteria in the gammaproteobacterial family, Chromatiaceae.</title>
        <authorList>
            <person name="Aviles F.A."/>
            <person name="Meyer T.E."/>
            <person name="Kyndt J.A."/>
        </authorList>
    </citation>
    <scope>NUCLEOTIDE SEQUENCE [LARGE SCALE GENOMIC DNA]</scope>
    <source>
        <strain evidence="2 3">DSM 11518</strain>
    </source>
</reference>
<accession>A0A6M0K1U9</accession>
<keyword evidence="3" id="KW-1185">Reference proteome</keyword>
<dbReference type="RefSeq" id="WP_164454189.1">
    <property type="nucleotide sequence ID" value="NZ_JAAIJQ010000060.1"/>
</dbReference>
<organism evidence="2 3">
    <name type="scientific">Thiorhodococcus minor</name>
    <dbReference type="NCBI Taxonomy" id="57489"/>
    <lineage>
        <taxon>Bacteria</taxon>
        <taxon>Pseudomonadati</taxon>
        <taxon>Pseudomonadota</taxon>
        <taxon>Gammaproteobacteria</taxon>
        <taxon>Chromatiales</taxon>
        <taxon>Chromatiaceae</taxon>
        <taxon>Thiorhodococcus</taxon>
    </lineage>
</organism>
<protein>
    <submittedName>
        <fullName evidence="2">Uncharacterized protein</fullName>
    </submittedName>
</protein>
<comment type="caution">
    <text evidence="2">The sequence shown here is derived from an EMBL/GenBank/DDBJ whole genome shotgun (WGS) entry which is preliminary data.</text>
</comment>
<dbReference type="EMBL" id="JAAIJQ010000060">
    <property type="protein sequence ID" value="NEV63726.1"/>
    <property type="molecule type" value="Genomic_DNA"/>
</dbReference>
<dbReference type="Proteomes" id="UP000483379">
    <property type="component" value="Unassembled WGS sequence"/>
</dbReference>
<name>A0A6M0K1U9_9GAMM</name>
<sequence length="212" mass="23131">MIEIQRAATRLVGCLLLLILCAPVLAQPPGQGQDPDWPCPQVLVPEVSAAVVWAGPPVEGLDWRGDAEVAALVRRVSDAGTAQEEAERAVSGFAGAQTGGQKDARLTLLFAGVLEFLNKDRAHLIDGIKRYSRDQAHRAEVIGQEIDALVRLEQDGSEMSAAKAAELRKRMAVEERVFDARERSIRFLCRRPVAVEERLGRLARMIAGQMDG</sequence>
<feature type="chain" id="PRO_5026984815" evidence="1">
    <location>
        <begin position="27"/>
        <end position="212"/>
    </location>
</feature>
<feature type="signal peptide" evidence="1">
    <location>
        <begin position="1"/>
        <end position="26"/>
    </location>
</feature>
<gene>
    <name evidence="2" type="ORF">G3446_17825</name>
</gene>
<keyword evidence="1" id="KW-0732">Signal</keyword>
<evidence type="ECO:0000256" key="1">
    <source>
        <dbReference type="SAM" id="SignalP"/>
    </source>
</evidence>
<proteinExistence type="predicted"/>
<dbReference type="AlphaFoldDB" id="A0A6M0K1U9"/>
<evidence type="ECO:0000313" key="3">
    <source>
        <dbReference type="Proteomes" id="UP000483379"/>
    </source>
</evidence>